<organism evidence="2 3">
    <name type="scientific">Antrodiella citrinella</name>
    <dbReference type="NCBI Taxonomy" id="2447956"/>
    <lineage>
        <taxon>Eukaryota</taxon>
        <taxon>Fungi</taxon>
        <taxon>Dikarya</taxon>
        <taxon>Basidiomycota</taxon>
        <taxon>Agaricomycotina</taxon>
        <taxon>Agaricomycetes</taxon>
        <taxon>Polyporales</taxon>
        <taxon>Steccherinaceae</taxon>
        <taxon>Antrodiella</taxon>
    </lineage>
</organism>
<keyword evidence="3" id="KW-1185">Reference proteome</keyword>
<comment type="caution">
    <text evidence="2">The sequence shown here is derived from an EMBL/GenBank/DDBJ whole genome shotgun (WGS) entry which is preliminary data.</text>
</comment>
<protein>
    <submittedName>
        <fullName evidence="2">Uncharacterized protein</fullName>
    </submittedName>
</protein>
<evidence type="ECO:0000256" key="1">
    <source>
        <dbReference type="SAM" id="MobiDB-lite"/>
    </source>
</evidence>
<proteinExistence type="predicted"/>
<dbReference type="EMBL" id="SGPM01000416">
    <property type="protein sequence ID" value="THH22408.1"/>
    <property type="molecule type" value="Genomic_DNA"/>
</dbReference>
<feature type="region of interest" description="Disordered" evidence="1">
    <location>
        <begin position="391"/>
        <end position="457"/>
    </location>
</feature>
<reference evidence="2 3" key="1">
    <citation type="submission" date="2019-02" db="EMBL/GenBank/DDBJ databases">
        <title>Genome sequencing of the rare red list fungi Antrodiella citrinella (Flaviporus citrinellus).</title>
        <authorList>
            <person name="Buettner E."/>
            <person name="Kellner H."/>
        </authorList>
    </citation>
    <scope>NUCLEOTIDE SEQUENCE [LARGE SCALE GENOMIC DNA]</scope>
    <source>
        <strain evidence="2 3">DSM 108506</strain>
    </source>
</reference>
<dbReference type="Proteomes" id="UP000308730">
    <property type="component" value="Unassembled WGS sequence"/>
</dbReference>
<evidence type="ECO:0000313" key="2">
    <source>
        <dbReference type="EMBL" id="THH22408.1"/>
    </source>
</evidence>
<feature type="region of interest" description="Disordered" evidence="1">
    <location>
        <begin position="316"/>
        <end position="356"/>
    </location>
</feature>
<accession>A0A4S4MCA4</accession>
<dbReference type="AlphaFoldDB" id="A0A4S4MCA4"/>
<evidence type="ECO:0000313" key="3">
    <source>
        <dbReference type="Proteomes" id="UP000308730"/>
    </source>
</evidence>
<gene>
    <name evidence="2" type="ORF">EUX98_g8198</name>
</gene>
<sequence>MSTVSSDSERSLNISFQDTDDTVIPPMFKTHEAFFTHLGSYLRYAAPQTFSESALYGYIGFLFTMFCSSATVTEDRGDGDDVHYHFGCFSQMQLKKERGQAKDLTRIPDFVAMVFHRLATGSLSGHPAFLVEVKRATKKLEWTGKNRTPVEDIHHMFLLHFPQLLHQARCCRKLNPGKHKKVYGFLIIDVWFAVYELGSQIRMNKTDTGDLEPLDVPGGDIVVLRNLDKYCVVYPTSIFDADFKNFNPEFLEALRLVSEEYPLEITPHSYFLPPPQPQDMSLASSASIHTYGTQASGIRTPHILVSAGLKRAESSEHDLRSAAGDYSWSQESEEDDEHCDTNIAGQPSEDNESDEGLEVGIMAPKWKGKAKAKPDDNLDLYQGPELPLDVVHSCSPVKTRKRPPTESQTEHTAPSASRSATPTPAGTPAGGASVSPRHGGRVLRTRVIPQRKDTQLS</sequence>
<feature type="compositionally biased region" description="Low complexity" evidence="1">
    <location>
        <begin position="412"/>
        <end position="433"/>
    </location>
</feature>
<dbReference type="OrthoDB" id="3326816at2759"/>
<name>A0A4S4MCA4_9APHY</name>